<keyword evidence="10" id="KW-1185">Reference proteome</keyword>
<dbReference type="AlphaFoldDB" id="A0A432VVF4"/>
<dbReference type="EMBL" id="PIPJ01000005">
    <property type="protein sequence ID" value="RUO20368.1"/>
    <property type="molecule type" value="Genomic_DNA"/>
</dbReference>
<comment type="similarity">
    <text evidence="2 8">Belongs to the pantothenate synthetase family.</text>
</comment>
<dbReference type="InterPro" id="IPR003721">
    <property type="entry name" value="Pantoate_ligase"/>
</dbReference>
<dbReference type="InterPro" id="IPR042176">
    <property type="entry name" value="Pantoate_ligase_C"/>
</dbReference>
<keyword evidence="6 8" id="KW-0067">ATP-binding</keyword>
<evidence type="ECO:0000256" key="2">
    <source>
        <dbReference type="ARBA" id="ARBA00009256"/>
    </source>
</evidence>
<dbReference type="CDD" id="cd00560">
    <property type="entry name" value="PanC"/>
    <property type="match status" value="1"/>
</dbReference>
<dbReference type="UniPathway" id="UPA00028">
    <property type="reaction ID" value="UER00005"/>
</dbReference>
<keyword evidence="3 8" id="KW-0436">Ligase</keyword>
<dbReference type="EC" id="6.3.2.1" evidence="8"/>
<evidence type="ECO:0000313" key="10">
    <source>
        <dbReference type="Proteomes" id="UP000288395"/>
    </source>
</evidence>
<evidence type="ECO:0000256" key="1">
    <source>
        <dbReference type="ARBA" id="ARBA00004990"/>
    </source>
</evidence>
<dbReference type="FunFam" id="3.30.1300.10:FF:000001">
    <property type="entry name" value="Pantothenate synthetase"/>
    <property type="match status" value="1"/>
</dbReference>
<comment type="miscellaneous">
    <text evidence="8">The reaction proceeds by a bi uni uni bi ping pong mechanism.</text>
</comment>
<feature type="binding site" evidence="8">
    <location>
        <position position="155"/>
    </location>
    <ligand>
        <name>(R)-pantoate</name>
        <dbReference type="ChEBI" id="CHEBI:15980"/>
    </ligand>
</feature>
<dbReference type="NCBIfam" id="TIGR00018">
    <property type="entry name" value="panC"/>
    <property type="match status" value="1"/>
</dbReference>
<comment type="catalytic activity">
    <reaction evidence="7 8">
        <text>(R)-pantoate + beta-alanine + ATP = (R)-pantothenate + AMP + diphosphate + H(+)</text>
        <dbReference type="Rhea" id="RHEA:10912"/>
        <dbReference type="ChEBI" id="CHEBI:15378"/>
        <dbReference type="ChEBI" id="CHEBI:15980"/>
        <dbReference type="ChEBI" id="CHEBI:29032"/>
        <dbReference type="ChEBI" id="CHEBI:30616"/>
        <dbReference type="ChEBI" id="CHEBI:33019"/>
        <dbReference type="ChEBI" id="CHEBI:57966"/>
        <dbReference type="ChEBI" id="CHEBI:456215"/>
        <dbReference type="EC" id="6.3.2.1"/>
    </reaction>
</comment>
<keyword evidence="8" id="KW-0963">Cytoplasm</keyword>
<feature type="binding site" evidence="8">
    <location>
        <begin position="186"/>
        <end position="189"/>
    </location>
    <ligand>
        <name>ATP</name>
        <dbReference type="ChEBI" id="CHEBI:30616"/>
    </ligand>
</feature>
<reference evidence="10" key="1">
    <citation type="journal article" date="2018" name="Front. Microbiol.">
        <title>Genome-Based Analysis Reveals the Taxonomy and Diversity of the Family Idiomarinaceae.</title>
        <authorList>
            <person name="Liu Y."/>
            <person name="Lai Q."/>
            <person name="Shao Z."/>
        </authorList>
    </citation>
    <scope>NUCLEOTIDE SEQUENCE [LARGE SCALE GENOMIC DNA]</scope>
    <source>
        <strain evidence="10">GBPy7</strain>
    </source>
</reference>
<dbReference type="GO" id="GO:0015940">
    <property type="term" value="P:pantothenate biosynthetic process"/>
    <property type="evidence" value="ECO:0007669"/>
    <property type="project" value="UniProtKB-UniRule"/>
</dbReference>
<dbReference type="PANTHER" id="PTHR21299:SF1">
    <property type="entry name" value="PANTOATE--BETA-ALANINE LIGASE"/>
    <property type="match status" value="1"/>
</dbReference>
<dbReference type="FunFam" id="3.40.50.620:FF:000013">
    <property type="entry name" value="Pantothenate synthetase"/>
    <property type="match status" value="1"/>
</dbReference>
<keyword evidence="4 8" id="KW-0566">Pantothenate biosynthesis</keyword>
<dbReference type="PANTHER" id="PTHR21299">
    <property type="entry name" value="CYTIDYLATE KINASE/PANTOATE-BETA-ALANINE LIGASE"/>
    <property type="match status" value="1"/>
</dbReference>
<evidence type="ECO:0000256" key="8">
    <source>
        <dbReference type="HAMAP-Rule" id="MF_00158"/>
    </source>
</evidence>
<accession>A0A432VVF4</accession>
<comment type="subcellular location">
    <subcellularLocation>
        <location evidence="8">Cytoplasm</location>
    </subcellularLocation>
</comment>
<feature type="binding site" evidence="8">
    <location>
        <position position="61"/>
    </location>
    <ligand>
        <name>(R)-pantoate</name>
        <dbReference type="ChEBI" id="CHEBI:15980"/>
    </ligand>
</feature>
<evidence type="ECO:0000256" key="7">
    <source>
        <dbReference type="ARBA" id="ARBA00048258"/>
    </source>
</evidence>
<dbReference type="RefSeq" id="WP_126767302.1">
    <property type="nucleotide sequence ID" value="NZ_PIPJ01000005.1"/>
</dbReference>
<dbReference type="Gene3D" id="3.40.50.620">
    <property type="entry name" value="HUPs"/>
    <property type="match status" value="1"/>
</dbReference>
<dbReference type="InterPro" id="IPR004821">
    <property type="entry name" value="Cyt_trans-like"/>
</dbReference>
<comment type="subunit">
    <text evidence="8">Homodimer.</text>
</comment>
<dbReference type="InterPro" id="IPR014729">
    <property type="entry name" value="Rossmann-like_a/b/a_fold"/>
</dbReference>
<sequence length="290" mass="31906">MLHLETLTALRKARANWRQTNASVAFVPTMGNLHQGHLRLVEHARTLADKVVVSIYVNPLQFGANEDLDSYPRTLQADMEKLLAAGADAVFTPSTSVVYPRGLEEQTFVEVPNLSNELCGASRPGHFRGVATVVCKLFNMVQPDYAVFGKKDYQQLLVIRLLAEDLSLPITIIGVATERAEDGLALSSRNGYLNAAQRQQAAKIYAIMQTAKQSLQQCDQPFDQDSDSIKHIEQQSQQALKAAGFTPDYVSIRRQQDLAPATSGDKALVILVAAYLGKTRLIDNLEINLA</sequence>
<evidence type="ECO:0000256" key="6">
    <source>
        <dbReference type="ARBA" id="ARBA00022840"/>
    </source>
</evidence>
<name>A0A432VVF4_9GAMM</name>
<feature type="binding site" evidence="8">
    <location>
        <position position="61"/>
    </location>
    <ligand>
        <name>beta-alanine</name>
        <dbReference type="ChEBI" id="CHEBI:57966"/>
    </ligand>
</feature>
<comment type="function">
    <text evidence="8">Catalyzes the condensation of pantoate with beta-alanine in an ATP-dependent reaction via a pantoyl-adenylate intermediate.</text>
</comment>
<dbReference type="OrthoDB" id="9773087at2"/>
<evidence type="ECO:0000256" key="5">
    <source>
        <dbReference type="ARBA" id="ARBA00022741"/>
    </source>
</evidence>
<proteinExistence type="inferred from homology"/>
<protein>
    <recommendedName>
        <fullName evidence="8">Pantothenate synthetase</fullName>
        <shortName evidence="8">PS</shortName>
        <ecNumber evidence="8">6.3.2.1</ecNumber>
    </recommendedName>
    <alternativeName>
        <fullName evidence="8">Pantoate--beta-alanine ligase</fullName>
    </alternativeName>
    <alternativeName>
        <fullName evidence="8">Pantoate-activating enzyme</fullName>
    </alternativeName>
</protein>
<dbReference type="HAMAP" id="MF_00158">
    <property type="entry name" value="PanC"/>
    <property type="match status" value="1"/>
</dbReference>
<keyword evidence="5 8" id="KW-0547">Nucleotide-binding</keyword>
<dbReference type="Pfam" id="PF02569">
    <property type="entry name" value="Pantoate_ligase"/>
    <property type="match status" value="1"/>
</dbReference>
<dbReference type="Gene3D" id="3.30.1300.10">
    <property type="entry name" value="Pantoate-beta-alanine ligase, C-terminal domain"/>
    <property type="match status" value="1"/>
</dbReference>
<dbReference type="GO" id="GO:0005524">
    <property type="term" value="F:ATP binding"/>
    <property type="evidence" value="ECO:0007669"/>
    <property type="project" value="UniProtKB-KW"/>
</dbReference>
<gene>
    <name evidence="8" type="primary">panC</name>
    <name evidence="9" type="ORF">CWE08_07815</name>
</gene>
<evidence type="ECO:0000256" key="3">
    <source>
        <dbReference type="ARBA" id="ARBA00022598"/>
    </source>
</evidence>
<dbReference type="Proteomes" id="UP000288395">
    <property type="component" value="Unassembled WGS sequence"/>
</dbReference>
<dbReference type="GO" id="GO:0004592">
    <property type="term" value="F:pantoate-beta-alanine ligase activity"/>
    <property type="evidence" value="ECO:0007669"/>
    <property type="project" value="UniProtKB-UniRule"/>
</dbReference>
<comment type="caution">
    <text evidence="8">Lacks conserved residue(s) required for the propagation of feature annotation.</text>
</comment>
<comment type="caution">
    <text evidence="9">The sequence shown here is derived from an EMBL/GenBank/DDBJ whole genome shotgun (WGS) entry which is preliminary data.</text>
</comment>
<comment type="pathway">
    <text evidence="1 8">Cofactor biosynthesis; (R)-pantothenate biosynthesis; (R)-pantothenate from (R)-pantoate and beta-alanine: step 1/1.</text>
</comment>
<evidence type="ECO:0000256" key="4">
    <source>
        <dbReference type="ARBA" id="ARBA00022655"/>
    </source>
</evidence>
<evidence type="ECO:0000313" key="9">
    <source>
        <dbReference type="EMBL" id="RUO20368.1"/>
    </source>
</evidence>
<feature type="active site" description="Proton donor" evidence="8">
    <location>
        <position position="37"/>
    </location>
</feature>
<feature type="binding site" evidence="8">
    <location>
        <begin position="30"/>
        <end position="37"/>
    </location>
    <ligand>
        <name>ATP</name>
        <dbReference type="ChEBI" id="CHEBI:30616"/>
    </ligand>
</feature>
<organism evidence="9 10">
    <name type="scientific">Aliidiomarina iranensis</name>
    <dbReference type="NCBI Taxonomy" id="1434071"/>
    <lineage>
        <taxon>Bacteria</taxon>
        <taxon>Pseudomonadati</taxon>
        <taxon>Pseudomonadota</taxon>
        <taxon>Gammaproteobacteria</taxon>
        <taxon>Alteromonadales</taxon>
        <taxon>Idiomarinaceae</taxon>
        <taxon>Aliidiomarina</taxon>
    </lineage>
</organism>
<dbReference type="GO" id="GO:0005829">
    <property type="term" value="C:cytosol"/>
    <property type="evidence" value="ECO:0007669"/>
    <property type="project" value="TreeGrafter"/>
</dbReference>
<feature type="binding site" evidence="8">
    <location>
        <begin position="149"/>
        <end position="152"/>
    </location>
    <ligand>
        <name>ATP</name>
        <dbReference type="ChEBI" id="CHEBI:30616"/>
    </ligand>
</feature>
<dbReference type="NCBIfam" id="TIGR00125">
    <property type="entry name" value="cyt_tran_rel"/>
    <property type="match status" value="1"/>
</dbReference>
<dbReference type="SUPFAM" id="SSF52374">
    <property type="entry name" value="Nucleotidylyl transferase"/>
    <property type="match status" value="1"/>
</dbReference>